<feature type="domain" description="Regulatory protein YycH" evidence="1">
    <location>
        <begin position="11"/>
        <end position="430"/>
    </location>
</feature>
<dbReference type="InterPro" id="IPR009996">
    <property type="entry name" value="YycH"/>
</dbReference>
<evidence type="ECO:0000259" key="1">
    <source>
        <dbReference type="Pfam" id="PF07435"/>
    </source>
</evidence>
<dbReference type="EMBL" id="AZDI01000004">
    <property type="protein sequence ID" value="KRK45849.1"/>
    <property type="molecule type" value="Genomic_DNA"/>
</dbReference>
<organism evidence="2 3">
    <name type="scientific">Dellaglioa algida DSM 15638</name>
    <dbReference type="NCBI Taxonomy" id="1423719"/>
    <lineage>
        <taxon>Bacteria</taxon>
        <taxon>Bacillati</taxon>
        <taxon>Bacillota</taxon>
        <taxon>Bacilli</taxon>
        <taxon>Lactobacillales</taxon>
        <taxon>Lactobacillaceae</taxon>
        <taxon>Dellaglioa</taxon>
    </lineage>
</organism>
<comment type="caution">
    <text evidence="2">The sequence shown here is derived from an EMBL/GenBank/DDBJ whole genome shotgun (WGS) entry which is preliminary data.</text>
</comment>
<protein>
    <recommendedName>
        <fullName evidence="1">Regulatory protein YycH domain-containing protein</fullName>
    </recommendedName>
</protein>
<proteinExistence type="predicted"/>
<evidence type="ECO:0000313" key="3">
    <source>
        <dbReference type="Proteomes" id="UP000051450"/>
    </source>
</evidence>
<gene>
    <name evidence="2" type="ORF">FC66_GL001080</name>
</gene>
<dbReference type="PATRIC" id="fig|1423719.4.peg.1101"/>
<dbReference type="Gene3D" id="3.10.450.310">
    <property type="match status" value="1"/>
</dbReference>
<reference evidence="2 3" key="1">
    <citation type="journal article" date="2015" name="Genome Announc.">
        <title>Expanding the biotechnology potential of lactobacilli through comparative genomics of 213 strains and associated genera.</title>
        <authorList>
            <person name="Sun Z."/>
            <person name="Harris H.M."/>
            <person name="McCann A."/>
            <person name="Guo C."/>
            <person name="Argimon S."/>
            <person name="Zhang W."/>
            <person name="Yang X."/>
            <person name="Jeffery I.B."/>
            <person name="Cooney J.C."/>
            <person name="Kagawa T.F."/>
            <person name="Liu W."/>
            <person name="Song Y."/>
            <person name="Salvetti E."/>
            <person name="Wrobel A."/>
            <person name="Rasinkangas P."/>
            <person name="Parkhill J."/>
            <person name="Rea M.C."/>
            <person name="O'Sullivan O."/>
            <person name="Ritari J."/>
            <person name="Douillard F.P."/>
            <person name="Paul Ross R."/>
            <person name="Yang R."/>
            <person name="Briner A.E."/>
            <person name="Felis G.E."/>
            <person name="de Vos W.M."/>
            <person name="Barrangou R."/>
            <person name="Klaenhammer T.R."/>
            <person name="Caufield P.W."/>
            <person name="Cui Y."/>
            <person name="Zhang H."/>
            <person name="O'Toole P.W."/>
        </authorList>
    </citation>
    <scope>NUCLEOTIDE SEQUENCE [LARGE SCALE GENOMIC DNA]</scope>
    <source>
        <strain evidence="2 3">DSM 15638</strain>
    </source>
</reference>
<name>A0A0R1HJY1_9LACO</name>
<dbReference type="STRING" id="1423719.FC66_GL001080"/>
<dbReference type="GeneID" id="83548111"/>
<dbReference type="AlphaFoldDB" id="A0A0R1HJY1"/>
<dbReference type="Pfam" id="PF07435">
    <property type="entry name" value="YycH"/>
    <property type="match status" value="1"/>
</dbReference>
<keyword evidence="3" id="KW-1185">Reference proteome</keyword>
<evidence type="ECO:0000313" key="2">
    <source>
        <dbReference type="EMBL" id="KRK45849.1"/>
    </source>
</evidence>
<dbReference type="CDD" id="cd15787">
    <property type="entry name" value="YycH_N"/>
    <property type="match status" value="1"/>
</dbReference>
<dbReference type="RefSeq" id="WP_057974140.1">
    <property type="nucleotide sequence ID" value="NZ_AZDI01000004.1"/>
</dbReference>
<accession>A0A0R1HJY1</accession>
<dbReference type="Proteomes" id="UP000051450">
    <property type="component" value="Unassembled WGS sequence"/>
</dbReference>
<sequence>MKLSKFILPTVLFLLIMTSVGLSWVIWTDPTWNGKSESTRTTNSTQTDLTKTAKLSEVYSPTSIIYNDDQEQNVLYSEKVNIIANIQKQMRKWEETSIVEVPVKDEKEYLSFLNEKNQLMLSYSDEITISLFNQVFNQQNKNYQTRPFDRIVIPRNNKRSIYLLSDKDKKVYEISLSKSYNKDKMIDEALKSGKFSQLLVTFKLHNNNIFMYYNQDFKVARFRYLVDKQTASKYVAKLLGQTNGSTVNIKESKKTSTYYDGSDRQLTVQNETNLVSFEDDKDTNQEQKIGRGKALEQSYDSIKNTGIGLDNIHFYRFNSDTMTTVFRSYIEGFPIFNQTKNGAIEVERLSNGGNKINFSLSTLQIAVPSGKADVTLQSTEKVLNDLVAAGYKDSDISDIQLGYRWVSSSDSDLVVDLSPTWYVRYKNEWKNYAGLLKID</sequence>